<protein>
    <submittedName>
        <fullName evidence="6">LysR family transcriptional regulator</fullName>
    </submittedName>
</protein>
<evidence type="ECO:0000256" key="3">
    <source>
        <dbReference type="ARBA" id="ARBA00023125"/>
    </source>
</evidence>
<proteinExistence type="inferred from homology"/>
<evidence type="ECO:0000256" key="2">
    <source>
        <dbReference type="ARBA" id="ARBA00023015"/>
    </source>
</evidence>
<dbReference type="Gene3D" id="1.10.10.10">
    <property type="entry name" value="Winged helix-like DNA-binding domain superfamily/Winged helix DNA-binding domain"/>
    <property type="match status" value="1"/>
</dbReference>
<dbReference type="Pfam" id="PF00126">
    <property type="entry name" value="HTH_1"/>
    <property type="match status" value="1"/>
</dbReference>
<comment type="caution">
    <text evidence="6">The sequence shown here is derived from an EMBL/GenBank/DDBJ whole genome shotgun (WGS) entry which is preliminary data.</text>
</comment>
<keyword evidence="3" id="KW-0238">DNA-binding</keyword>
<keyword evidence="2" id="KW-0805">Transcription regulation</keyword>
<organism evidence="6 7">
    <name type="scientific">Hydrogenophaga crassostreae</name>
    <dbReference type="NCBI Taxonomy" id="1763535"/>
    <lineage>
        <taxon>Bacteria</taxon>
        <taxon>Pseudomonadati</taxon>
        <taxon>Pseudomonadota</taxon>
        <taxon>Betaproteobacteria</taxon>
        <taxon>Burkholderiales</taxon>
        <taxon>Comamonadaceae</taxon>
        <taxon>Hydrogenophaga</taxon>
    </lineage>
</organism>
<sequence>MNMSNFNWQLVPSFLAAHDQGSLLGAARILGISQPTVGRHVALLESQLGTPLFERTGRGLIPTSAAQRLADAARAMEAGAQSLLRGAQQSHSTLAGSVRLSASQPVACHLLPPLMAQMRSELPGIQVELVASNAVSDLLRGEADIAIRMVRPTQRSLVARRIGHSRVAACAHRNYLARRGAPEEPEDLLQHDLVGNDRVGDIRQGFAAMGHPVPPEQFGFRTDDLIAYWQAVRAGLGIGFVAAYLLKEDPEVVELLPDLPITPLPVWLVVHREIRSSRRIRAVYDFLARELPPLF</sequence>
<gene>
    <name evidence="6" type="ORF">LPB72_20975</name>
</gene>
<dbReference type="EMBL" id="LVWD01000042">
    <property type="protein sequence ID" value="OAD39467.1"/>
    <property type="molecule type" value="Genomic_DNA"/>
</dbReference>
<dbReference type="PRINTS" id="PR00039">
    <property type="entry name" value="HTHLYSR"/>
</dbReference>
<dbReference type="Gene3D" id="3.40.190.290">
    <property type="match status" value="1"/>
</dbReference>
<dbReference type="SUPFAM" id="SSF53850">
    <property type="entry name" value="Periplasmic binding protein-like II"/>
    <property type="match status" value="1"/>
</dbReference>
<evidence type="ECO:0000313" key="6">
    <source>
        <dbReference type="EMBL" id="OAD39467.1"/>
    </source>
</evidence>
<dbReference type="InterPro" id="IPR036388">
    <property type="entry name" value="WH-like_DNA-bd_sf"/>
</dbReference>
<keyword evidence="4" id="KW-0804">Transcription</keyword>
<reference evidence="6 7" key="1">
    <citation type="submission" date="2016-02" db="EMBL/GenBank/DDBJ databases">
        <title>Draft genome sequence of Hydrogenophaga sp. LPB0072.</title>
        <authorList>
            <person name="Shin S.-K."/>
            <person name="Yi H."/>
        </authorList>
    </citation>
    <scope>NUCLEOTIDE SEQUENCE [LARGE SCALE GENOMIC DNA]</scope>
    <source>
        <strain evidence="6 7">LPB0072</strain>
    </source>
</reference>
<evidence type="ECO:0000259" key="5">
    <source>
        <dbReference type="PROSITE" id="PS50931"/>
    </source>
</evidence>
<dbReference type="PROSITE" id="PS50931">
    <property type="entry name" value="HTH_LYSR"/>
    <property type="match status" value="1"/>
</dbReference>
<keyword evidence="7" id="KW-1185">Reference proteome</keyword>
<dbReference type="PANTHER" id="PTHR30537:SF3">
    <property type="entry name" value="TRANSCRIPTIONAL REGULATORY PROTEIN"/>
    <property type="match status" value="1"/>
</dbReference>
<feature type="domain" description="HTH lysR-type" evidence="5">
    <location>
        <begin position="14"/>
        <end position="63"/>
    </location>
</feature>
<dbReference type="Pfam" id="PF03466">
    <property type="entry name" value="LysR_substrate"/>
    <property type="match status" value="1"/>
</dbReference>
<dbReference type="InterPro" id="IPR036390">
    <property type="entry name" value="WH_DNA-bd_sf"/>
</dbReference>
<dbReference type="PANTHER" id="PTHR30537">
    <property type="entry name" value="HTH-TYPE TRANSCRIPTIONAL REGULATOR"/>
    <property type="match status" value="1"/>
</dbReference>
<dbReference type="InterPro" id="IPR000847">
    <property type="entry name" value="LysR_HTH_N"/>
</dbReference>
<dbReference type="Proteomes" id="UP000185657">
    <property type="component" value="Unassembled WGS sequence"/>
</dbReference>
<evidence type="ECO:0000256" key="4">
    <source>
        <dbReference type="ARBA" id="ARBA00023163"/>
    </source>
</evidence>
<name>A0ABX2U0W3_9BURK</name>
<accession>A0ABX2U0W3</accession>
<dbReference type="InterPro" id="IPR005119">
    <property type="entry name" value="LysR_subst-bd"/>
</dbReference>
<evidence type="ECO:0000313" key="7">
    <source>
        <dbReference type="Proteomes" id="UP000185657"/>
    </source>
</evidence>
<comment type="similarity">
    <text evidence="1">Belongs to the LysR transcriptional regulatory family.</text>
</comment>
<dbReference type="SUPFAM" id="SSF46785">
    <property type="entry name" value="Winged helix' DNA-binding domain"/>
    <property type="match status" value="1"/>
</dbReference>
<dbReference type="InterPro" id="IPR058163">
    <property type="entry name" value="LysR-type_TF_proteobact-type"/>
</dbReference>
<evidence type="ECO:0000256" key="1">
    <source>
        <dbReference type="ARBA" id="ARBA00009437"/>
    </source>
</evidence>